<sequence length="636" mass="71187">MYNTSAWQKKMEEREGSQIEERIGRDTEEKQNRMRPQSNRQGLDSGQKRQQDLYLGCLTKQRLITISVATGLVILLVVITVTAVVLTKSSPAPLPSFSTGGDMLDFLVQSGVISKPDGLLATWFHRVNSKEDINKALASEIMILEADVTLEGYGTANEKPVPIMAHPPDVYSDNTLEEWLDAVLASRKGIKLDFKSLKSVGLSLDVLIQKNSSRGINRPVWLNADILQGPNIPGFLPVVNGTRFLQLIQEKFSDVTLSTGWKVAYAPPLFTATYTRSMVADMYDMIKDVPQKVTFPVHALLVRSGWQHISWLLSQSPRFSLTLWQGSVHPNISDLLFVRDNTHPARVYYDIYEPTLSAFKQAARQQFHLRQFYPGGDLMDFLTTPSSHTSYQSTQHSSLAVRWFTVTDQASLLAQFSDGAGGMLVVQVASDSNQPGAPLVEGSGTSSEPLTLQDVLQLLGQNAEAAWGVYLRVHTLQLLEASLRLLHSAYSREMLYRPVWISMEGLQNSHNMKEFVSTVERLFPYVTLVLTEQNWLLQIPAIVTGLSQRVALHLNTMSLPKGQEELHSLMRMTDKYDLIVEEDTKNTAAVSAVLKEEMIQRAGRVNTHLYVISHQSCDWAQTTVLKKAICFIQVPL</sequence>
<dbReference type="Proteomes" id="UP000261600">
    <property type="component" value="Unplaced"/>
</dbReference>
<name>A0A3Q3JK56_MONAL</name>
<evidence type="ECO:0000313" key="10">
    <source>
        <dbReference type="Ensembl" id="ENSMALP00000020243.1"/>
    </source>
</evidence>
<dbReference type="PANTHER" id="PTHR21184:SF4">
    <property type="entry name" value="PROTEIN FAM151A"/>
    <property type="match status" value="1"/>
</dbReference>
<dbReference type="AlphaFoldDB" id="A0A3Q3JK56"/>
<evidence type="ECO:0000256" key="8">
    <source>
        <dbReference type="SAM" id="Phobius"/>
    </source>
</evidence>
<dbReference type="InterPro" id="IPR019356">
    <property type="entry name" value="Menorin_dom"/>
</dbReference>
<evidence type="ECO:0000313" key="11">
    <source>
        <dbReference type="Proteomes" id="UP000261600"/>
    </source>
</evidence>
<feature type="domain" description="Menorin-like" evidence="9">
    <location>
        <begin position="117"/>
        <end position="354"/>
    </location>
</feature>
<evidence type="ECO:0000259" key="9">
    <source>
        <dbReference type="Pfam" id="PF10223"/>
    </source>
</evidence>
<keyword evidence="2 8" id="KW-0812">Transmembrane</keyword>
<dbReference type="Pfam" id="PF10223">
    <property type="entry name" value="Menorin_N"/>
    <property type="match status" value="2"/>
</dbReference>
<evidence type="ECO:0000256" key="5">
    <source>
        <dbReference type="ARBA" id="ARBA00044104"/>
    </source>
</evidence>
<evidence type="ECO:0000256" key="3">
    <source>
        <dbReference type="ARBA" id="ARBA00022989"/>
    </source>
</evidence>
<dbReference type="GO" id="GO:0005615">
    <property type="term" value="C:extracellular space"/>
    <property type="evidence" value="ECO:0007669"/>
    <property type="project" value="TreeGrafter"/>
</dbReference>
<feature type="compositionally biased region" description="Basic and acidic residues" evidence="7">
    <location>
        <begin position="9"/>
        <end position="32"/>
    </location>
</feature>
<evidence type="ECO:0000256" key="7">
    <source>
        <dbReference type="SAM" id="MobiDB-lite"/>
    </source>
</evidence>
<organism evidence="10 11">
    <name type="scientific">Monopterus albus</name>
    <name type="common">Swamp eel</name>
    <dbReference type="NCBI Taxonomy" id="43700"/>
    <lineage>
        <taxon>Eukaryota</taxon>
        <taxon>Metazoa</taxon>
        <taxon>Chordata</taxon>
        <taxon>Craniata</taxon>
        <taxon>Vertebrata</taxon>
        <taxon>Euteleostomi</taxon>
        <taxon>Actinopterygii</taxon>
        <taxon>Neopterygii</taxon>
        <taxon>Teleostei</taxon>
        <taxon>Neoteleostei</taxon>
        <taxon>Acanthomorphata</taxon>
        <taxon>Anabantaria</taxon>
        <taxon>Synbranchiformes</taxon>
        <taxon>Synbranchidae</taxon>
        <taxon>Monopterus</taxon>
    </lineage>
</organism>
<keyword evidence="3 8" id="KW-1133">Transmembrane helix</keyword>
<dbReference type="STRING" id="43700.ENSMALP00000020243"/>
<dbReference type="PANTHER" id="PTHR21184">
    <property type="entry name" value="MENORIN (DENDRITIC BRANCHING PROTEIN)"/>
    <property type="match status" value="1"/>
</dbReference>
<feature type="compositionally biased region" description="Polar residues" evidence="7">
    <location>
        <begin position="34"/>
        <end position="44"/>
    </location>
</feature>
<dbReference type="OrthoDB" id="413402at2759"/>
<keyword evidence="11" id="KW-1185">Reference proteome</keyword>
<protein>
    <recommendedName>
        <fullName evidence="5">Protein FAM151A</fullName>
    </recommendedName>
</protein>
<dbReference type="Ensembl" id="ENSMALT00000020640.1">
    <property type="protein sequence ID" value="ENSMALP00000020243.1"/>
    <property type="gene ID" value="ENSMALG00000014138.1"/>
</dbReference>
<reference evidence="10" key="1">
    <citation type="submission" date="2025-08" db="UniProtKB">
        <authorList>
            <consortium name="Ensembl"/>
        </authorList>
    </citation>
    <scope>IDENTIFICATION</scope>
</reference>
<feature type="region of interest" description="Disordered" evidence="7">
    <location>
        <begin position="1"/>
        <end position="46"/>
    </location>
</feature>
<accession>A0A3Q3JK56</accession>
<feature type="transmembrane region" description="Helical" evidence="8">
    <location>
        <begin position="63"/>
        <end position="86"/>
    </location>
</feature>
<evidence type="ECO:0000256" key="2">
    <source>
        <dbReference type="ARBA" id="ARBA00022692"/>
    </source>
</evidence>
<dbReference type="RefSeq" id="XP_020475250.1">
    <property type="nucleotide sequence ID" value="XM_020619594.1"/>
</dbReference>
<dbReference type="GO" id="GO:0016020">
    <property type="term" value="C:membrane"/>
    <property type="evidence" value="ECO:0007669"/>
    <property type="project" value="UniProtKB-SubCell"/>
</dbReference>
<proteinExistence type="inferred from homology"/>
<dbReference type="GeneID" id="109971382"/>
<keyword evidence="4 8" id="KW-0472">Membrane</keyword>
<comment type="similarity">
    <text evidence="6">Belongs to the menorin family.</text>
</comment>
<evidence type="ECO:0000256" key="4">
    <source>
        <dbReference type="ARBA" id="ARBA00023136"/>
    </source>
</evidence>
<feature type="domain" description="Menorin-like" evidence="9">
    <location>
        <begin position="399"/>
        <end position="595"/>
    </location>
</feature>
<evidence type="ECO:0000256" key="6">
    <source>
        <dbReference type="ARBA" id="ARBA00044953"/>
    </source>
</evidence>
<comment type="subcellular location">
    <subcellularLocation>
        <location evidence="1">Membrane</location>
        <topology evidence="1">Single-pass membrane protein</topology>
    </subcellularLocation>
</comment>
<evidence type="ECO:0000256" key="1">
    <source>
        <dbReference type="ARBA" id="ARBA00004167"/>
    </source>
</evidence>
<reference evidence="10" key="2">
    <citation type="submission" date="2025-09" db="UniProtKB">
        <authorList>
            <consortium name="Ensembl"/>
        </authorList>
    </citation>
    <scope>IDENTIFICATION</scope>
</reference>